<evidence type="ECO:0000256" key="7">
    <source>
        <dbReference type="RuleBase" id="RU363032"/>
    </source>
</evidence>
<dbReference type="PANTHER" id="PTHR43744">
    <property type="entry name" value="ABC TRANSPORTER PERMEASE PROTEIN MG189-RELATED-RELATED"/>
    <property type="match status" value="1"/>
</dbReference>
<feature type="transmembrane region" description="Helical" evidence="7">
    <location>
        <begin position="132"/>
        <end position="156"/>
    </location>
</feature>
<dbReference type="GO" id="GO:0005886">
    <property type="term" value="C:plasma membrane"/>
    <property type="evidence" value="ECO:0007669"/>
    <property type="project" value="UniProtKB-SubCell"/>
</dbReference>
<dbReference type="CDD" id="cd06261">
    <property type="entry name" value="TM_PBP2"/>
    <property type="match status" value="1"/>
</dbReference>
<proteinExistence type="inferred from homology"/>
<evidence type="ECO:0000313" key="9">
    <source>
        <dbReference type="EMBL" id="QJD87807.1"/>
    </source>
</evidence>
<dbReference type="Proteomes" id="UP000502248">
    <property type="component" value="Chromosome"/>
</dbReference>
<organism evidence="9 10">
    <name type="scientific">Cohnella herbarum</name>
    <dbReference type="NCBI Taxonomy" id="2728023"/>
    <lineage>
        <taxon>Bacteria</taxon>
        <taxon>Bacillati</taxon>
        <taxon>Bacillota</taxon>
        <taxon>Bacilli</taxon>
        <taxon>Bacillales</taxon>
        <taxon>Paenibacillaceae</taxon>
        <taxon>Cohnella</taxon>
    </lineage>
</organism>
<dbReference type="GO" id="GO:0055085">
    <property type="term" value="P:transmembrane transport"/>
    <property type="evidence" value="ECO:0007669"/>
    <property type="project" value="InterPro"/>
</dbReference>
<feature type="transmembrane region" description="Helical" evidence="7">
    <location>
        <begin position="273"/>
        <end position="293"/>
    </location>
</feature>
<dbReference type="EMBL" id="CP051680">
    <property type="protein sequence ID" value="QJD87807.1"/>
    <property type="molecule type" value="Genomic_DNA"/>
</dbReference>
<accession>A0A7Z2VR81</accession>
<keyword evidence="5 7" id="KW-1133">Transmembrane helix</keyword>
<evidence type="ECO:0000256" key="5">
    <source>
        <dbReference type="ARBA" id="ARBA00022989"/>
    </source>
</evidence>
<protein>
    <submittedName>
        <fullName evidence="9">Carbohydrate ABC transporter permease</fullName>
    </submittedName>
</protein>
<dbReference type="InterPro" id="IPR035906">
    <property type="entry name" value="MetI-like_sf"/>
</dbReference>
<feature type="transmembrane region" description="Helical" evidence="7">
    <location>
        <begin position="96"/>
        <end position="120"/>
    </location>
</feature>
<gene>
    <name evidence="9" type="ORF">HH215_34515</name>
</gene>
<dbReference type="SUPFAM" id="SSF161098">
    <property type="entry name" value="MetI-like"/>
    <property type="match status" value="1"/>
</dbReference>
<feature type="transmembrane region" description="Helical" evidence="7">
    <location>
        <begin position="215"/>
        <end position="237"/>
    </location>
</feature>
<evidence type="ECO:0000313" key="10">
    <source>
        <dbReference type="Proteomes" id="UP000502248"/>
    </source>
</evidence>
<feature type="transmembrane region" description="Helical" evidence="7">
    <location>
        <begin position="36"/>
        <end position="57"/>
    </location>
</feature>
<evidence type="ECO:0000256" key="6">
    <source>
        <dbReference type="ARBA" id="ARBA00023136"/>
    </source>
</evidence>
<keyword evidence="3" id="KW-1003">Cell membrane</keyword>
<dbReference type="Gene3D" id="1.10.3720.10">
    <property type="entry name" value="MetI-like"/>
    <property type="match status" value="1"/>
</dbReference>
<evidence type="ECO:0000259" key="8">
    <source>
        <dbReference type="PROSITE" id="PS50928"/>
    </source>
</evidence>
<evidence type="ECO:0000256" key="2">
    <source>
        <dbReference type="ARBA" id="ARBA00022448"/>
    </source>
</evidence>
<dbReference type="KEGG" id="cheb:HH215_34515"/>
<name>A0A7Z2VR81_9BACL</name>
<reference evidence="9 10" key="1">
    <citation type="submission" date="2020-04" db="EMBL/GenBank/DDBJ databases">
        <title>Genome sequencing of novel species.</title>
        <authorList>
            <person name="Heo J."/>
            <person name="Kim S.-J."/>
            <person name="Kim J.-S."/>
            <person name="Hong S.-B."/>
            <person name="Kwon S.-W."/>
        </authorList>
    </citation>
    <scope>NUCLEOTIDE SEQUENCE [LARGE SCALE GENOMIC DNA]</scope>
    <source>
        <strain evidence="9 10">MFER-1</strain>
    </source>
</reference>
<feature type="domain" description="ABC transmembrane type-1" evidence="8">
    <location>
        <begin position="97"/>
        <end position="294"/>
    </location>
</feature>
<dbReference type="Pfam" id="PF00528">
    <property type="entry name" value="BPD_transp_1"/>
    <property type="match status" value="1"/>
</dbReference>
<keyword evidence="6 7" id="KW-0472">Membrane</keyword>
<keyword evidence="4 7" id="KW-0812">Transmembrane</keyword>
<dbReference type="PANTHER" id="PTHR43744:SF12">
    <property type="entry name" value="ABC TRANSPORTER PERMEASE PROTEIN MG189-RELATED"/>
    <property type="match status" value="1"/>
</dbReference>
<dbReference type="PROSITE" id="PS50928">
    <property type="entry name" value="ABC_TM1"/>
    <property type="match status" value="1"/>
</dbReference>
<evidence type="ECO:0000256" key="1">
    <source>
        <dbReference type="ARBA" id="ARBA00004651"/>
    </source>
</evidence>
<dbReference type="InterPro" id="IPR000515">
    <property type="entry name" value="MetI-like"/>
</dbReference>
<keyword evidence="2 7" id="KW-0813">Transport</keyword>
<evidence type="ECO:0000256" key="3">
    <source>
        <dbReference type="ARBA" id="ARBA00022475"/>
    </source>
</evidence>
<evidence type="ECO:0000256" key="4">
    <source>
        <dbReference type="ARBA" id="ARBA00022692"/>
    </source>
</evidence>
<sequence>MGALRRGEQIMPDTAAVVRTKKALSARSFVWRPSRIATYAILILGSLLMIMPLAWLVRSSLMDNSQIFIFPPQWIPDPFQWSNYPEALTSVPFGKYFMNTFTIEVFVLAGVLLTSVITAYSLARLRWGGRNVVFAVILGSMMLPSAVTIIPLFVIWRELDALDSLVPLIVPAWFGSGAYIGQGAFQIFLLRQFFMTIPKELDEAAYMDGGTPFAVLWRVVIPLSTPALLVVGIFTFIDVWNNFLEPVLYLNSERNFTLALGLATFKGLYNAQWGYLMAASMAMVAPIIMLFFLGQRYFIEGITLTGIKG</sequence>
<comment type="subcellular location">
    <subcellularLocation>
        <location evidence="1 7">Cell membrane</location>
        <topology evidence="1 7">Multi-pass membrane protein</topology>
    </subcellularLocation>
</comment>
<keyword evidence="10" id="KW-1185">Reference proteome</keyword>
<comment type="similarity">
    <text evidence="7">Belongs to the binding-protein-dependent transport system permease family.</text>
</comment>
<dbReference type="AlphaFoldDB" id="A0A7Z2VR81"/>
<feature type="transmembrane region" description="Helical" evidence="7">
    <location>
        <begin position="168"/>
        <end position="194"/>
    </location>
</feature>